<protein>
    <recommendedName>
        <fullName evidence="8">Ubiquitin carboxyl-terminal hydrolase</fullName>
        <ecNumber evidence="8">3.4.19.12</ecNumber>
    </recommendedName>
</protein>
<comment type="subunit">
    <text evidence="7">Interacts with creA, creC and qutD.</text>
</comment>
<dbReference type="EC" id="3.4.19.12" evidence="8"/>
<evidence type="ECO:0000313" key="11">
    <source>
        <dbReference type="EMBL" id="KAF2435780.1"/>
    </source>
</evidence>
<evidence type="ECO:0000256" key="8">
    <source>
        <dbReference type="RuleBase" id="RU366025"/>
    </source>
</evidence>
<dbReference type="InterPro" id="IPR050164">
    <property type="entry name" value="Peptidase_C19"/>
</dbReference>
<evidence type="ECO:0000256" key="5">
    <source>
        <dbReference type="ARBA" id="ARBA00022807"/>
    </source>
</evidence>
<feature type="compositionally biased region" description="Basic and acidic residues" evidence="9">
    <location>
        <begin position="772"/>
        <end position="791"/>
    </location>
</feature>
<dbReference type="InterPro" id="IPR038765">
    <property type="entry name" value="Papain-like_cys_pep_sf"/>
</dbReference>
<evidence type="ECO:0000256" key="7">
    <source>
        <dbReference type="ARBA" id="ARBA00038752"/>
    </source>
</evidence>
<comment type="catalytic activity">
    <reaction evidence="1 8">
        <text>Thiol-dependent hydrolysis of ester, thioester, amide, peptide and isopeptide bonds formed by the C-terminal Gly of ubiquitin (a 76-residue protein attached to proteins as an intracellular targeting signal).</text>
        <dbReference type="EC" id="3.4.19.12"/>
    </reaction>
</comment>
<reference evidence="11" key="1">
    <citation type="journal article" date="2020" name="Stud. Mycol.">
        <title>101 Dothideomycetes genomes: a test case for predicting lifestyles and emergence of pathogens.</title>
        <authorList>
            <person name="Haridas S."/>
            <person name="Albert R."/>
            <person name="Binder M."/>
            <person name="Bloem J."/>
            <person name="Labutti K."/>
            <person name="Salamov A."/>
            <person name="Andreopoulos B."/>
            <person name="Baker S."/>
            <person name="Barry K."/>
            <person name="Bills G."/>
            <person name="Bluhm B."/>
            <person name="Cannon C."/>
            <person name="Castanera R."/>
            <person name="Culley D."/>
            <person name="Daum C."/>
            <person name="Ezra D."/>
            <person name="Gonzalez J."/>
            <person name="Henrissat B."/>
            <person name="Kuo A."/>
            <person name="Liang C."/>
            <person name="Lipzen A."/>
            <person name="Lutzoni F."/>
            <person name="Magnuson J."/>
            <person name="Mondo S."/>
            <person name="Nolan M."/>
            <person name="Ohm R."/>
            <person name="Pangilinan J."/>
            <person name="Park H.-J."/>
            <person name="Ramirez L."/>
            <person name="Alfaro M."/>
            <person name="Sun H."/>
            <person name="Tritt A."/>
            <person name="Yoshinaga Y."/>
            <person name="Zwiers L.-H."/>
            <person name="Turgeon B."/>
            <person name="Goodwin S."/>
            <person name="Spatafora J."/>
            <person name="Crous P."/>
            <person name="Grigoriev I."/>
        </authorList>
    </citation>
    <scope>NUCLEOTIDE SEQUENCE</scope>
    <source>
        <strain evidence="11">CBS 130266</strain>
    </source>
</reference>
<keyword evidence="8" id="KW-0833">Ubl conjugation pathway</keyword>
<evidence type="ECO:0000256" key="4">
    <source>
        <dbReference type="ARBA" id="ARBA00022801"/>
    </source>
</evidence>
<dbReference type="InterPro" id="IPR001394">
    <property type="entry name" value="Peptidase_C19_UCH"/>
</dbReference>
<feature type="domain" description="USP" evidence="10">
    <location>
        <begin position="55"/>
        <end position="496"/>
    </location>
</feature>
<feature type="region of interest" description="Disordered" evidence="9">
    <location>
        <begin position="94"/>
        <end position="161"/>
    </location>
</feature>
<evidence type="ECO:0000313" key="12">
    <source>
        <dbReference type="Proteomes" id="UP000800235"/>
    </source>
</evidence>
<dbReference type="GO" id="GO:0005829">
    <property type="term" value="C:cytosol"/>
    <property type="evidence" value="ECO:0007669"/>
    <property type="project" value="TreeGrafter"/>
</dbReference>
<evidence type="ECO:0000256" key="9">
    <source>
        <dbReference type="SAM" id="MobiDB-lite"/>
    </source>
</evidence>
<comment type="similarity">
    <text evidence="2 8">Belongs to the peptidase C19 family.</text>
</comment>
<dbReference type="PROSITE" id="PS50235">
    <property type="entry name" value="USP_3"/>
    <property type="match status" value="1"/>
</dbReference>
<proteinExistence type="inferred from homology"/>
<dbReference type="PANTHER" id="PTHR24006">
    <property type="entry name" value="UBIQUITIN CARBOXYL-TERMINAL HYDROLASE"/>
    <property type="match status" value="1"/>
</dbReference>
<dbReference type="GO" id="GO:0016579">
    <property type="term" value="P:protein deubiquitination"/>
    <property type="evidence" value="ECO:0007669"/>
    <property type="project" value="InterPro"/>
</dbReference>
<evidence type="ECO:0000256" key="3">
    <source>
        <dbReference type="ARBA" id="ARBA00022670"/>
    </source>
</evidence>
<dbReference type="Proteomes" id="UP000800235">
    <property type="component" value="Unassembled WGS sequence"/>
</dbReference>
<dbReference type="EMBL" id="MU007012">
    <property type="protein sequence ID" value="KAF2435780.1"/>
    <property type="molecule type" value="Genomic_DNA"/>
</dbReference>
<dbReference type="AlphaFoldDB" id="A0A9P4P1V5"/>
<name>A0A9P4P1V5_9PEZI</name>
<feature type="compositionally biased region" description="Basic and acidic residues" evidence="9">
    <location>
        <begin position="597"/>
        <end position="654"/>
    </location>
</feature>
<dbReference type="FunFam" id="3.90.70.10:FF:000075">
    <property type="entry name" value="Ubiquitin carboxyl-terminal hydrolase creB"/>
    <property type="match status" value="1"/>
</dbReference>
<dbReference type="PANTHER" id="PTHR24006:SF733">
    <property type="entry name" value="RE52890P"/>
    <property type="match status" value="1"/>
</dbReference>
<feature type="region of interest" description="Disordered" evidence="9">
    <location>
        <begin position="557"/>
        <end position="848"/>
    </location>
</feature>
<feature type="compositionally biased region" description="Basic and acidic residues" evidence="9">
    <location>
        <begin position="150"/>
        <end position="161"/>
    </location>
</feature>
<feature type="compositionally biased region" description="Polar residues" evidence="9">
    <location>
        <begin position="662"/>
        <end position="671"/>
    </location>
</feature>
<feature type="compositionally biased region" description="Basic residues" evidence="9">
    <location>
        <begin position="880"/>
        <end position="889"/>
    </location>
</feature>
<feature type="compositionally biased region" description="Low complexity" evidence="9">
    <location>
        <begin position="804"/>
        <end position="820"/>
    </location>
</feature>
<evidence type="ECO:0000259" key="10">
    <source>
        <dbReference type="PROSITE" id="PS50235"/>
    </source>
</evidence>
<dbReference type="InterPro" id="IPR018200">
    <property type="entry name" value="USP_CS"/>
</dbReference>
<keyword evidence="5 8" id="KW-0788">Thiol protease</keyword>
<feature type="compositionally biased region" description="Low complexity" evidence="9">
    <location>
        <begin position="672"/>
        <end position="682"/>
    </location>
</feature>
<gene>
    <name evidence="11" type="ORF">EJ08DRAFT_692356</name>
</gene>
<feature type="region of interest" description="Disordered" evidence="9">
    <location>
        <begin position="1"/>
        <end position="36"/>
    </location>
</feature>
<organism evidence="11 12">
    <name type="scientific">Tothia fuscella</name>
    <dbReference type="NCBI Taxonomy" id="1048955"/>
    <lineage>
        <taxon>Eukaryota</taxon>
        <taxon>Fungi</taxon>
        <taxon>Dikarya</taxon>
        <taxon>Ascomycota</taxon>
        <taxon>Pezizomycotina</taxon>
        <taxon>Dothideomycetes</taxon>
        <taxon>Pleosporomycetidae</taxon>
        <taxon>Venturiales</taxon>
        <taxon>Cylindrosympodiaceae</taxon>
        <taxon>Tothia</taxon>
    </lineage>
</organism>
<dbReference type="InterPro" id="IPR028889">
    <property type="entry name" value="USP"/>
</dbReference>
<sequence>MASFFGRLKGANNPAGTSAGSTPAKKDPNAPQPTPLEKLLIDAGPIRTDGSDKFFGFENFGSTCYCNSIVQCLYYSAPFREQVINFPVRSPHESLKRKSAAISSNEDTTTQLTSPVKSKNPFATSLTQSSSPRTKQVPATTTASTAGQPKQEENKESPEYKKKVALATGPVLAMNYENSNAYGMDGSLFSSLKDIFEAVIANESRIGVVSPTKLLEILKRDNEMFRTPMHQDAHEFLNLLLNQIVENVEQYSKENEASSAIKGASNSLVKALSPVIPSSILAPPTGSLVQNSRWVHELFEGTLTSETRCLTCENISQRDEAFLDLSVDLDHHSSVTSCLRRFSEEEMLCERNKFHCDKCGGLQEAEKRMKVKRLPRILALHLKRFKYTEDMQRLAKLFHRVVYPFYLRLFNTTDEAEDPDRLYELYAVVVHIGGGPYHGHYVSIIKTQDRGWLLFDDEMVEPVDKRFVLNFFGEGVNENGHPKNLACAYVLFYQETTFEAMERELASEGVSAMPEAQKDPIFNQPKANGVAVPNGVHQANFPTTPMSEEVEGFASLDRETTTPLPPPPTAPGPFHNPLEPIQTSPTIPFLKRKKSFAKKEQERHEKEERERRKAEEKEQERQIKELEKAAKIKKKEMDAIRKENQKRQEEELAARYKAAGKPSSNASSSQAGDDSSYTSIGTGTTGNRGSGLGMAGGLGIHEDTHMQTLNHAQTPPPQQTLQPPPTSHPNPNQNGFSSSSMGTTPNGVKDSGSMLHRFRNTSMSLRQKPKFWGKDRERKGKNSGDHSDLSREGFLNNSSHDSQSPSETTESSTNATTPSAGYGSPELSGMKNITGPSTTSVLPPITAPVPLAPTSTPVFDKVFSKGHGDKPVKKESRFGLGRKKSVNLL</sequence>
<feature type="compositionally biased region" description="Pro residues" evidence="9">
    <location>
        <begin position="714"/>
        <end position="728"/>
    </location>
</feature>
<feature type="region of interest" description="Disordered" evidence="9">
    <location>
        <begin position="862"/>
        <end position="889"/>
    </location>
</feature>
<comment type="caution">
    <text evidence="11">The sequence shown here is derived from an EMBL/GenBank/DDBJ whole genome shotgun (WGS) entry which is preliminary data.</text>
</comment>
<dbReference type="GO" id="GO:0006508">
    <property type="term" value="P:proteolysis"/>
    <property type="evidence" value="ECO:0007669"/>
    <property type="project" value="UniProtKB-KW"/>
</dbReference>
<dbReference type="OrthoDB" id="27652at2759"/>
<evidence type="ECO:0000256" key="1">
    <source>
        <dbReference type="ARBA" id="ARBA00000707"/>
    </source>
</evidence>
<dbReference type="PROSITE" id="PS00972">
    <property type="entry name" value="USP_1"/>
    <property type="match status" value="1"/>
</dbReference>
<dbReference type="SUPFAM" id="SSF54001">
    <property type="entry name" value="Cysteine proteinases"/>
    <property type="match status" value="1"/>
</dbReference>
<dbReference type="PROSITE" id="PS00973">
    <property type="entry name" value="USP_2"/>
    <property type="match status" value="1"/>
</dbReference>
<keyword evidence="4 8" id="KW-0378">Hydrolase</keyword>
<dbReference type="CDD" id="cd02663">
    <property type="entry name" value="Peptidase_C19G"/>
    <property type="match status" value="1"/>
</dbReference>
<comment type="function">
    <text evidence="6">Ubiquitin thioesterase component of the regulatory network controlling carbon source utilization through ubiquitination and deubiquitination involving creA, creB, creC, creD and acrB. Deubiquitinates the creA catabolic repressor and the quinate permease qutD. Also plays a role in response to carbon starvation and the control of extracellular proteases activity.</text>
</comment>
<dbReference type="GO" id="GO:0005634">
    <property type="term" value="C:nucleus"/>
    <property type="evidence" value="ECO:0007669"/>
    <property type="project" value="TreeGrafter"/>
</dbReference>
<evidence type="ECO:0000256" key="6">
    <source>
        <dbReference type="ARBA" id="ARBA00037075"/>
    </source>
</evidence>
<feature type="compositionally biased region" description="Basic and acidic residues" evidence="9">
    <location>
        <begin position="862"/>
        <end position="877"/>
    </location>
</feature>
<accession>A0A9P4P1V5</accession>
<dbReference type="Gene3D" id="3.90.70.10">
    <property type="entry name" value="Cysteine proteinases"/>
    <property type="match status" value="1"/>
</dbReference>
<feature type="compositionally biased region" description="Polar residues" evidence="9">
    <location>
        <begin position="101"/>
        <end position="148"/>
    </location>
</feature>
<dbReference type="Pfam" id="PF00443">
    <property type="entry name" value="UCH"/>
    <property type="match status" value="1"/>
</dbReference>
<keyword evidence="3 8" id="KW-0645">Protease</keyword>
<evidence type="ECO:0000256" key="2">
    <source>
        <dbReference type="ARBA" id="ARBA00009085"/>
    </source>
</evidence>
<feature type="compositionally biased region" description="Gly residues" evidence="9">
    <location>
        <begin position="683"/>
        <end position="699"/>
    </location>
</feature>
<dbReference type="GO" id="GO:0004843">
    <property type="term" value="F:cysteine-type deubiquitinase activity"/>
    <property type="evidence" value="ECO:0007669"/>
    <property type="project" value="UniProtKB-UniRule"/>
</dbReference>
<feature type="compositionally biased region" description="Polar residues" evidence="9">
    <location>
        <begin position="729"/>
        <end position="746"/>
    </location>
</feature>
<keyword evidence="12" id="KW-1185">Reference proteome</keyword>